<proteinExistence type="predicted"/>
<comment type="caution">
    <text evidence="2">The sequence shown here is derived from an EMBL/GenBank/DDBJ whole genome shotgun (WGS) entry which is preliminary data.</text>
</comment>
<evidence type="ECO:0000313" key="2">
    <source>
        <dbReference type="EMBL" id="KAF9459709.1"/>
    </source>
</evidence>
<dbReference type="Gene3D" id="6.10.110.10">
    <property type="match status" value="1"/>
</dbReference>
<sequence length="151" mass="16435">MPSRRLATVTATLKANCAWVFCILIFIAGLVVTPFVAPSIVAIVGFGREGIKKDTWAAKTQAAIGDIEVDSPFALAQSIGMGGGVPLYGIVAGGIILTAISMPIYFLIRYIAQVIIRQVQAVMNRRLARISERKKDEEEMQDLKPGYFYAI</sequence>
<keyword evidence="1" id="KW-0472">Membrane</keyword>
<organism evidence="2 3">
    <name type="scientific">Collybia nuda</name>
    <dbReference type="NCBI Taxonomy" id="64659"/>
    <lineage>
        <taxon>Eukaryota</taxon>
        <taxon>Fungi</taxon>
        <taxon>Dikarya</taxon>
        <taxon>Basidiomycota</taxon>
        <taxon>Agaricomycotina</taxon>
        <taxon>Agaricomycetes</taxon>
        <taxon>Agaricomycetidae</taxon>
        <taxon>Agaricales</taxon>
        <taxon>Tricholomatineae</taxon>
        <taxon>Clitocybaceae</taxon>
        <taxon>Collybia</taxon>
    </lineage>
</organism>
<dbReference type="OrthoDB" id="440424at2759"/>
<feature type="transmembrane region" description="Helical" evidence="1">
    <location>
        <begin position="87"/>
        <end position="108"/>
    </location>
</feature>
<gene>
    <name evidence="2" type="ORF">BDZ94DRAFT_1267487</name>
</gene>
<dbReference type="Proteomes" id="UP000807353">
    <property type="component" value="Unassembled WGS sequence"/>
</dbReference>
<protein>
    <submittedName>
        <fullName evidence="2">Uncharacterized protein</fullName>
    </submittedName>
</protein>
<evidence type="ECO:0000313" key="3">
    <source>
        <dbReference type="Proteomes" id="UP000807353"/>
    </source>
</evidence>
<dbReference type="AlphaFoldDB" id="A0A9P5XZ33"/>
<keyword evidence="1" id="KW-1133">Transmembrane helix</keyword>
<feature type="transmembrane region" description="Helical" evidence="1">
    <location>
        <begin position="21"/>
        <end position="46"/>
    </location>
</feature>
<dbReference type="InterPro" id="IPR038213">
    <property type="entry name" value="IFI6/IFI27-like_sf"/>
</dbReference>
<evidence type="ECO:0000256" key="1">
    <source>
        <dbReference type="SAM" id="Phobius"/>
    </source>
</evidence>
<reference evidence="2" key="1">
    <citation type="submission" date="2020-11" db="EMBL/GenBank/DDBJ databases">
        <authorList>
            <consortium name="DOE Joint Genome Institute"/>
            <person name="Ahrendt S."/>
            <person name="Riley R."/>
            <person name="Andreopoulos W."/>
            <person name="Labutti K."/>
            <person name="Pangilinan J."/>
            <person name="Ruiz-Duenas F.J."/>
            <person name="Barrasa J.M."/>
            <person name="Sanchez-Garcia M."/>
            <person name="Camarero S."/>
            <person name="Miyauchi S."/>
            <person name="Serrano A."/>
            <person name="Linde D."/>
            <person name="Babiker R."/>
            <person name="Drula E."/>
            <person name="Ayuso-Fernandez I."/>
            <person name="Pacheco R."/>
            <person name="Padilla G."/>
            <person name="Ferreira P."/>
            <person name="Barriuso J."/>
            <person name="Kellner H."/>
            <person name="Castanera R."/>
            <person name="Alfaro M."/>
            <person name="Ramirez L."/>
            <person name="Pisabarro A.G."/>
            <person name="Kuo A."/>
            <person name="Tritt A."/>
            <person name="Lipzen A."/>
            <person name="He G."/>
            <person name="Yan M."/>
            <person name="Ng V."/>
            <person name="Cullen D."/>
            <person name="Martin F."/>
            <person name="Rosso M.-N."/>
            <person name="Henrissat B."/>
            <person name="Hibbett D."/>
            <person name="Martinez A.T."/>
            <person name="Grigoriev I.V."/>
        </authorList>
    </citation>
    <scope>NUCLEOTIDE SEQUENCE</scope>
    <source>
        <strain evidence="2">CBS 247.69</strain>
    </source>
</reference>
<name>A0A9P5XZ33_9AGAR</name>
<accession>A0A9P5XZ33</accession>
<dbReference type="EMBL" id="MU150311">
    <property type="protein sequence ID" value="KAF9459709.1"/>
    <property type="molecule type" value="Genomic_DNA"/>
</dbReference>
<keyword evidence="1" id="KW-0812">Transmembrane</keyword>
<keyword evidence="3" id="KW-1185">Reference proteome</keyword>